<dbReference type="SUPFAM" id="SSF52540">
    <property type="entry name" value="P-loop containing nucleoside triphosphate hydrolases"/>
    <property type="match status" value="2"/>
</dbReference>
<dbReference type="SMART" id="SM00382">
    <property type="entry name" value="AAA"/>
    <property type="match status" value="2"/>
</dbReference>
<dbReference type="Gene3D" id="3.40.50.300">
    <property type="entry name" value="P-loop containing nucleotide triphosphate hydrolases"/>
    <property type="match status" value="2"/>
</dbReference>
<feature type="domain" description="ABC transporter" evidence="3">
    <location>
        <begin position="324"/>
        <end position="553"/>
    </location>
</feature>
<dbReference type="Proteomes" id="UP000030418">
    <property type="component" value="Unassembled WGS sequence"/>
</dbReference>
<sequence length="573" mass="62617">MSQAMVVIDKVTKHFKGMDKPALDVVSAQIFPGKMTGLVGPDGAGKTTLIRHIIGLMQADSGTITVDQLNVNDDAETIHQISGYMPQKFGLYEDLTVIENLNLYADLRLISGASRKEKFDKLLAFTDLAAFQQRLAGKLSGGMKQKLGLACALVGDPKLLLLDEPSVGVDPVSRRELWKLVQALVEQGMAVLWSTAYLDEAEKCDSVILLNEGKKLYDGAPRGLLESVQGRVFQVSDIPVEDRRASLIHLLQQHQVMDGIIQGNNLRIVLKPEAAKPLLSKGTWQSVNPCFEDAFINRLGGGPGGNSALAAQIKAKPDDGKPVIDAKGLTKKFGDFVAVKDNTFSIKRGEIFGLLGPNGAGKSTTFKMMCGLLQPTAGECFVTGLNLRYATSQARSRIGYMAQRFSLYGNLDVLQNLRFFAGLYGVTGKAQRERIEMMIDIFDFKPYLKMNAGDLPLGFKQRLSLACAVIHQPDILFLDEPTSGVDPITRREFWLHINAMVGKGVTVMVTTHFMDEAEYCDRIGLIYHGENIATGTPDELKQQAVQLAGLQAPTLEDAFIALVQAKDQAKEAI</sequence>
<evidence type="ECO:0000259" key="3">
    <source>
        <dbReference type="PROSITE" id="PS50893"/>
    </source>
</evidence>
<evidence type="ECO:0000256" key="1">
    <source>
        <dbReference type="ARBA" id="ARBA00022741"/>
    </source>
</evidence>
<accession>A0A0A2XG93</accession>
<protein>
    <submittedName>
        <fullName evidence="4">Multidrug ABC transporter ATP-binding protein</fullName>
    </submittedName>
</protein>
<dbReference type="GO" id="GO:0016887">
    <property type="term" value="F:ATP hydrolysis activity"/>
    <property type="evidence" value="ECO:0007669"/>
    <property type="project" value="InterPro"/>
</dbReference>
<keyword evidence="1" id="KW-0547">Nucleotide-binding</keyword>
<reference evidence="4 5" key="1">
    <citation type="submission" date="2014-08" db="EMBL/GenBank/DDBJ databases">
        <title>Chaperone-usher fimbriae in a diverse selection of Gallibacterium genomes.</title>
        <authorList>
            <person name="Kudirkiene E."/>
            <person name="Bager R.J."/>
            <person name="Johnson T.J."/>
            <person name="Bojesen A.M."/>
        </authorList>
    </citation>
    <scope>NUCLEOTIDE SEQUENCE [LARGE SCALE GENOMIC DNA]</scope>
    <source>
        <strain evidence="4 5">CCM5976</strain>
    </source>
</reference>
<dbReference type="EMBL" id="JPXY01000059">
    <property type="protein sequence ID" value="KGQ30042.1"/>
    <property type="molecule type" value="Genomic_DNA"/>
</dbReference>
<evidence type="ECO:0000256" key="2">
    <source>
        <dbReference type="ARBA" id="ARBA00022840"/>
    </source>
</evidence>
<evidence type="ECO:0000313" key="5">
    <source>
        <dbReference type="Proteomes" id="UP000030418"/>
    </source>
</evidence>
<dbReference type="InterPro" id="IPR027417">
    <property type="entry name" value="P-loop_NTPase"/>
</dbReference>
<name>A0A0A2XG93_9PAST</name>
<proteinExistence type="predicted"/>
<feature type="domain" description="ABC transporter" evidence="3">
    <location>
        <begin position="6"/>
        <end position="237"/>
    </location>
</feature>
<dbReference type="PANTHER" id="PTHR43038">
    <property type="entry name" value="ATP-BINDING CASSETTE, SUB-FAMILY H, MEMBER 1"/>
    <property type="match status" value="1"/>
</dbReference>
<keyword evidence="2 4" id="KW-0067">ATP-binding</keyword>
<dbReference type="InterPro" id="IPR017871">
    <property type="entry name" value="ABC_transporter-like_CS"/>
</dbReference>
<keyword evidence="5" id="KW-1185">Reference proteome</keyword>
<dbReference type="PROSITE" id="PS50893">
    <property type="entry name" value="ABC_TRANSPORTER_2"/>
    <property type="match status" value="2"/>
</dbReference>
<organism evidence="4 5">
    <name type="scientific">Gallibacterium genomosp. 2</name>
    <dbReference type="NCBI Taxonomy" id="155517"/>
    <lineage>
        <taxon>Bacteria</taxon>
        <taxon>Pseudomonadati</taxon>
        <taxon>Pseudomonadota</taxon>
        <taxon>Gammaproteobacteria</taxon>
        <taxon>Pasteurellales</taxon>
        <taxon>Pasteurellaceae</taxon>
        <taxon>Gallibacterium</taxon>
    </lineage>
</organism>
<dbReference type="AlphaFoldDB" id="A0A0A2XG93"/>
<dbReference type="InterPro" id="IPR003439">
    <property type="entry name" value="ABC_transporter-like_ATP-bd"/>
</dbReference>
<comment type="caution">
    <text evidence="4">The sequence shown here is derived from an EMBL/GenBank/DDBJ whole genome shotgun (WGS) entry which is preliminary data.</text>
</comment>
<dbReference type="GO" id="GO:0005524">
    <property type="term" value="F:ATP binding"/>
    <property type="evidence" value="ECO:0007669"/>
    <property type="project" value="UniProtKB-KW"/>
</dbReference>
<dbReference type="Pfam" id="PF00005">
    <property type="entry name" value="ABC_tran"/>
    <property type="match status" value="2"/>
</dbReference>
<evidence type="ECO:0000313" key="4">
    <source>
        <dbReference type="EMBL" id="KGQ30042.1"/>
    </source>
</evidence>
<dbReference type="RefSeq" id="WP_039136982.1">
    <property type="nucleotide sequence ID" value="NZ_JPXY01000059.1"/>
</dbReference>
<dbReference type="CDD" id="cd03230">
    <property type="entry name" value="ABC_DR_subfamily_A"/>
    <property type="match status" value="1"/>
</dbReference>
<dbReference type="InterPro" id="IPR003593">
    <property type="entry name" value="AAA+_ATPase"/>
</dbReference>
<dbReference type="PANTHER" id="PTHR43038:SF3">
    <property type="entry name" value="ABC TRANSPORTER G FAMILY MEMBER 20 ISOFORM X1"/>
    <property type="match status" value="1"/>
</dbReference>
<dbReference type="PROSITE" id="PS00211">
    <property type="entry name" value="ABC_TRANSPORTER_1"/>
    <property type="match status" value="1"/>
</dbReference>
<gene>
    <name evidence="4" type="ORF">P375_11165</name>
</gene>